<name>A0A8X8H101_9RHOB</name>
<evidence type="ECO:0000313" key="2">
    <source>
        <dbReference type="Proteomes" id="UP000484076"/>
    </source>
</evidence>
<dbReference type="EMBL" id="WHUT02000023">
    <property type="protein sequence ID" value="NUB46797.1"/>
    <property type="molecule type" value="Genomic_DNA"/>
</dbReference>
<comment type="caution">
    <text evidence="1">The sequence shown here is derived from an EMBL/GenBank/DDBJ whole genome shotgun (WGS) entry which is preliminary data.</text>
</comment>
<sequence>MTDIAALPDSFLRILVPAVRNITPLPVDPDEARRALLLHLQDAEVPGFIIATLRPYLMDFLRDIQSGRLDPWARQAWKAVPAISDTDASWARDRALIDQLIAQTGLYTTGPAIRELFEFTIRLRGFAPFNAMLLHIQKPGLTHAATGADWASRFGRFPKSLAWPILILRVKGPVDFVFDVLDTEGEDLPASAFCFPVLGDMSAARLTVILDAVRHDGIDISHFDGGDGFAGQIQLVGDYSAVNRKCHFAVSLNQNHAPAQQFVTLAHELAHLFLGHLCADPARRVPLRSDCTPAECEAEAESAAYLVARRNGVLPFSEGYLAKFTEGFATFDIYAVMRAANSIETVMGLGASMM</sequence>
<gene>
    <name evidence="1" type="ORF">GEU84_020630</name>
</gene>
<dbReference type="Gene3D" id="1.10.10.2910">
    <property type="match status" value="1"/>
</dbReference>
<organism evidence="1 2">
    <name type="scientific">Fertoeibacter niger</name>
    <dbReference type="NCBI Taxonomy" id="2656921"/>
    <lineage>
        <taxon>Bacteria</taxon>
        <taxon>Pseudomonadati</taxon>
        <taxon>Pseudomonadota</taxon>
        <taxon>Alphaproteobacteria</taxon>
        <taxon>Rhodobacterales</taxon>
        <taxon>Paracoccaceae</taxon>
        <taxon>Fertoeibacter</taxon>
    </lineage>
</organism>
<dbReference type="Proteomes" id="UP000484076">
    <property type="component" value="Unassembled WGS sequence"/>
</dbReference>
<evidence type="ECO:0000313" key="1">
    <source>
        <dbReference type="EMBL" id="NUB46797.1"/>
    </source>
</evidence>
<dbReference type="AlphaFoldDB" id="A0A8X8H101"/>
<accession>A0A8X8H101</accession>
<reference evidence="1" key="1">
    <citation type="submission" date="2020-05" db="EMBL/GenBank/DDBJ databases">
        <title>Fertoebacter nigrum gen. nov., sp. nov., a new member of the family Rhodobacteraceae.</title>
        <authorList>
            <person name="Szuroczki S."/>
            <person name="Abbaszade G."/>
            <person name="Buni D."/>
            <person name="Schumann P."/>
            <person name="Toth E."/>
        </authorList>
    </citation>
    <scope>NUCLEOTIDE SEQUENCE</scope>
    <source>
        <strain evidence="1">RG-N-1a</strain>
    </source>
</reference>
<proteinExistence type="predicted"/>
<protein>
    <submittedName>
        <fullName evidence="1">ImmA/IrrE family metallo-endopeptidase</fullName>
    </submittedName>
</protein>
<keyword evidence="2" id="KW-1185">Reference proteome</keyword>